<dbReference type="Proteomes" id="UP001596505">
    <property type="component" value="Unassembled WGS sequence"/>
</dbReference>
<evidence type="ECO:0000259" key="2">
    <source>
        <dbReference type="Pfam" id="PF07670"/>
    </source>
</evidence>
<keyword evidence="1" id="KW-1133">Transmembrane helix</keyword>
<feature type="transmembrane region" description="Helical" evidence="1">
    <location>
        <begin position="149"/>
        <end position="169"/>
    </location>
</feature>
<keyword evidence="4" id="KW-1185">Reference proteome</keyword>
<keyword evidence="1" id="KW-0812">Transmembrane</keyword>
<dbReference type="EMBL" id="JBHTCO010000004">
    <property type="protein sequence ID" value="MFC7392438.1"/>
    <property type="molecule type" value="Genomic_DNA"/>
</dbReference>
<feature type="domain" description="Nucleoside transporter/FeoB GTPase Gate" evidence="2">
    <location>
        <begin position="43"/>
        <end position="141"/>
    </location>
</feature>
<dbReference type="Pfam" id="PF07670">
    <property type="entry name" value="Gate"/>
    <property type="match status" value="1"/>
</dbReference>
<dbReference type="InterPro" id="IPR011642">
    <property type="entry name" value="Gate_dom"/>
</dbReference>
<comment type="caution">
    <text evidence="3">The sequence shown here is derived from an EMBL/GenBank/DDBJ whole genome shotgun (WGS) entry which is preliminary data.</text>
</comment>
<organism evidence="3 4">
    <name type="scientific">Scopulibacillus cellulosilyticus</name>
    <dbReference type="NCBI Taxonomy" id="2665665"/>
    <lineage>
        <taxon>Bacteria</taxon>
        <taxon>Bacillati</taxon>
        <taxon>Bacillota</taxon>
        <taxon>Bacilli</taxon>
        <taxon>Bacillales</taxon>
        <taxon>Sporolactobacillaceae</taxon>
        <taxon>Scopulibacillus</taxon>
    </lineage>
</organism>
<dbReference type="NCBIfam" id="TIGR02871">
    <property type="entry name" value="spore_ylbJ"/>
    <property type="match status" value="1"/>
</dbReference>
<feature type="transmembrane region" description="Helical" evidence="1">
    <location>
        <begin position="253"/>
        <end position="272"/>
    </location>
</feature>
<feature type="transmembrane region" description="Helical" evidence="1">
    <location>
        <begin position="212"/>
        <end position="233"/>
    </location>
</feature>
<name>A0ABW2PYH1_9BACL</name>
<accession>A0ABW2PYH1</accession>
<feature type="transmembrane region" description="Helical" evidence="1">
    <location>
        <begin position="121"/>
        <end position="142"/>
    </location>
</feature>
<evidence type="ECO:0000256" key="1">
    <source>
        <dbReference type="SAM" id="Phobius"/>
    </source>
</evidence>
<feature type="transmembrane region" description="Helical" evidence="1">
    <location>
        <begin position="83"/>
        <end position="101"/>
    </location>
</feature>
<dbReference type="InterPro" id="IPR014226">
    <property type="entry name" value="Spore_IM_YlbJ"/>
</dbReference>
<feature type="transmembrane region" description="Helical" evidence="1">
    <location>
        <begin position="326"/>
        <end position="346"/>
    </location>
</feature>
<reference evidence="4" key="1">
    <citation type="journal article" date="2019" name="Int. J. Syst. Evol. Microbiol.">
        <title>The Global Catalogue of Microorganisms (GCM) 10K type strain sequencing project: providing services to taxonomists for standard genome sequencing and annotation.</title>
        <authorList>
            <consortium name="The Broad Institute Genomics Platform"/>
            <consortium name="The Broad Institute Genome Sequencing Center for Infectious Disease"/>
            <person name="Wu L."/>
            <person name="Ma J."/>
        </authorList>
    </citation>
    <scope>NUCLEOTIDE SEQUENCE [LARGE SCALE GENOMIC DNA]</scope>
    <source>
        <strain evidence="4">CGMCC 1.16305</strain>
    </source>
</reference>
<protein>
    <submittedName>
        <fullName evidence="3">Sporulation integral membrane protein YlbJ</fullName>
    </submittedName>
</protein>
<feature type="transmembrane region" description="Helical" evidence="1">
    <location>
        <begin position="371"/>
        <end position="391"/>
    </location>
</feature>
<gene>
    <name evidence="3" type="primary">ylbJ</name>
    <name evidence="3" type="ORF">ACFQRG_05525</name>
</gene>
<proteinExistence type="predicted"/>
<feature type="transmembrane region" description="Helical" evidence="1">
    <location>
        <begin position="292"/>
        <end position="314"/>
    </location>
</feature>
<feature type="transmembrane region" description="Helical" evidence="1">
    <location>
        <begin position="48"/>
        <end position="71"/>
    </location>
</feature>
<evidence type="ECO:0000313" key="3">
    <source>
        <dbReference type="EMBL" id="MFC7392438.1"/>
    </source>
</evidence>
<keyword evidence="1" id="KW-0472">Membrane</keyword>
<evidence type="ECO:0000313" key="4">
    <source>
        <dbReference type="Proteomes" id="UP001596505"/>
    </source>
</evidence>
<sequence length="401" mass="43985">MSAAKIKTIVLALAALFLAVSIIAFPKVSVDASLSGLKLWWNVVFPSLLPFFIVSELMIGFGIVTFIGILLEPIMRPIFKVPGAGAFVFVMGLASGFPAGAKITSRLYEEKKLTKTEAERLASFTNFSNPLFIFGVVAYGFFHQAALGIVFALSHYLGNICVGLFMRFYKPYERSFSKKERTTPVIFIKALKQMHRERIRNKQPIGKMLGDAVQTSVSTLLMVGGFIILFSVLNQLLARLHITDSIAYGLKHLLLLLHFSPVLSKGIVPGLFEITVGAKSVSSLAAPLLQQVIVTSFILGFAGFSIQAQVASILADAKLSAKPFFLGRLIHGTASACFAYVLFQWIDIKQTNNQVNAVFESLQNHAVTGTWISYIQIGSLVTLITLIIYILTKAHTNMKKI</sequence>
<dbReference type="RefSeq" id="WP_380964550.1">
    <property type="nucleotide sequence ID" value="NZ_JBHTCO010000004.1"/>
</dbReference>